<dbReference type="AlphaFoldDB" id="A0A4R3M320"/>
<reference evidence="1 2" key="1">
    <citation type="submission" date="2019-03" db="EMBL/GenBank/DDBJ databases">
        <title>Genomic Encyclopedia of Type Strains, Phase IV (KMG-IV): sequencing the most valuable type-strain genomes for metagenomic binning, comparative biology and taxonomic classification.</title>
        <authorList>
            <person name="Goeker M."/>
        </authorList>
    </citation>
    <scope>NUCLEOTIDE SEQUENCE [LARGE SCALE GENOMIC DNA]</scope>
    <source>
        <strain evidence="1 2">DSM 9035</strain>
    </source>
</reference>
<dbReference type="OrthoDB" id="9934634at2"/>
<evidence type="ECO:0000313" key="1">
    <source>
        <dbReference type="EMBL" id="TCT07611.1"/>
    </source>
</evidence>
<accession>A0A4R3M320</accession>
<organism evidence="1 2">
    <name type="scientific">Aquabacter spiritensis</name>
    <dbReference type="NCBI Taxonomy" id="933073"/>
    <lineage>
        <taxon>Bacteria</taxon>
        <taxon>Pseudomonadati</taxon>
        <taxon>Pseudomonadota</taxon>
        <taxon>Alphaproteobacteria</taxon>
        <taxon>Hyphomicrobiales</taxon>
        <taxon>Xanthobacteraceae</taxon>
        <taxon>Aquabacter</taxon>
    </lineage>
</organism>
<name>A0A4R3M320_9HYPH</name>
<sequence length="80" mass="7941">MTGLFILLDAATADAVRGPGATDAVLAPVPLADGLTWALPVAVLADPAHAAHHARLAGCPQRAVAAQDWPTAAGPASPDQ</sequence>
<gene>
    <name evidence="1" type="ORF">EDC64_101130</name>
</gene>
<evidence type="ECO:0000313" key="2">
    <source>
        <dbReference type="Proteomes" id="UP000294664"/>
    </source>
</evidence>
<dbReference type="RefSeq" id="WP_132028555.1">
    <property type="nucleotide sequence ID" value="NZ_SMAI01000001.1"/>
</dbReference>
<comment type="caution">
    <text evidence="1">The sequence shown here is derived from an EMBL/GenBank/DDBJ whole genome shotgun (WGS) entry which is preliminary data.</text>
</comment>
<keyword evidence="2" id="KW-1185">Reference proteome</keyword>
<proteinExistence type="predicted"/>
<dbReference type="EMBL" id="SMAI01000001">
    <property type="protein sequence ID" value="TCT07611.1"/>
    <property type="molecule type" value="Genomic_DNA"/>
</dbReference>
<dbReference type="Proteomes" id="UP000294664">
    <property type="component" value="Unassembled WGS sequence"/>
</dbReference>
<protein>
    <submittedName>
        <fullName evidence="1">Uncharacterized protein</fullName>
    </submittedName>
</protein>